<evidence type="ECO:0000256" key="7">
    <source>
        <dbReference type="ARBA" id="ARBA00043987"/>
    </source>
</evidence>
<comment type="subcellular location">
    <subcellularLocation>
        <location evidence="1">Membrane</location>
        <topology evidence="1">Multi-pass membrane protein</topology>
    </subcellularLocation>
</comment>
<feature type="transmembrane region" description="Helical" evidence="9">
    <location>
        <begin position="28"/>
        <end position="47"/>
    </location>
</feature>
<keyword evidence="4 9" id="KW-0812">Transmembrane</keyword>
<feature type="transmembrane region" description="Helical" evidence="9">
    <location>
        <begin position="123"/>
        <end position="143"/>
    </location>
</feature>
<evidence type="ECO:0000256" key="8">
    <source>
        <dbReference type="SAM" id="MobiDB-lite"/>
    </source>
</evidence>
<protein>
    <recommendedName>
        <fullName evidence="12">DUF2029 domain-containing protein</fullName>
    </recommendedName>
</protein>
<keyword evidence="11" id="KW-1185">Reference proteome</keyword>
<dbReference type="InterPro" id="IPR049829">
    <property type="entry name" value="MptA/B-like"/>
</dbReference>
<dbReference type="Proteomes" id="UP001500218">
    <property type="component" value="Unassembled WGS sequence"/>
</dbReference>
<keyword evidence="2" id="KW-0328">Glycosyltransferase</keyword>
<evidence type="ECO:0000256" key="2">
    <source>
        <dbReference type="ARBA" id="ARBA00022676"/>
    </source>
</evidence>
<evidence type="ECO:0000256" key="9">
    <source>
        <dbReference type="SAM" id="Phobius"/>
    </source>
</evidence>
<dbReference type="EMBL" id="BAAALT010000098">
    <property type="protein sequence ID" value="GAA1809231.1"/>
    <property type="molecule type" value="Genomic_DNA"/>
</dbReference>
<dbReference type="NCBIfam" id="NF038066">
    <property type="entry name" value="MptB"/>
    <property type="match status" value="1"/>
</dbReference>
<evidence type="ECO:0000256" key="5">
    <source>
        <dbReference type="ARBA" id="ARBA00022989"/>
    </source>
</evidence>
<gene>
    <name evidence="10" type="ORF">GCM10009682_33690</name>
</gene>
<keyword evidence="3" id="KW-0808">Transferase</keyword>
<dbReference type="Pfam" id="PF26314">
    <property type="entry name" value="MptA_B_family"/>
    <property type="match status" value="1"/>
</dbReference>
<evidence type="ECO:0000256" key="1">
    <source>
        <dbReference type="ARBA" id="ARBA00004141"/>
    </source>
</evidence>
<evidence type="ECO:0000313" key="11">
    <source>
        <dbReference type="Proteomes" id="UP001500218"/>
    </source>
</evidence>
<evidence type="ECO:0008006" key="12">
    <source>
        <dbReference type="Google" id="ProtNLM"/>
    </source>
</evidence>
<comment type="caution">
    <text evidence="10">The sequence shown here is derived from an EMBL/GenBank/DDBJ whole genome shotgun (WGS) entry which is preliminary data.</text>
</comment>
<feature type="transmembrane region" description="Helical" evidence="9">
    <location>
        <begin position="202"/>
        <end position="226"/>
    </location>
</feature>
<keyword evidence="6 9" id="KW-0472">Membrane</keyword>
<proteinExistence type="inferred from homology"/>
<feature type="transmembrane region" description="Helical" evidence="9">
    <location>
        <begin position="293"/>
        <end position="313"/>
    </location>
</feature>
<feature type="transmembrane region" description="Helical" evidence="9">
    <location>
        <begin position="238"/>
        <end position="257"/>
    </location>
</feature>
<feature type="transmembrane region" description="Helical" evidence="9">
    <location>
        <begin position="179"/>
        <end position="196"/>
    </location>
</feature>
<feature type="region of interest" description="Disordered" evidence="8">
    <location>
        <begin position="315"/>
        <end position="443"/>
    </location>
</feature>
<sequence length="443" mass="45426">MDIEGWHRAVVLMRPIDRDPWTLRRCRLVGATGAVALALGASAVGALPARDPFGDVPGVRELRAAPALAMFSAYLGRFGPSTLGGPLAANVPDIWQHTPAPYGPVFLGLAAAVTGVTGDHAVLGALGMRAVALAGVALLAWGVPELARHCGVDPAAALWLGVLNPLVLDHLVAGAHNDAVMLGLLVAGLVALVRWLPVVGVALITTAAMVKAPAALALAFVVPLWAAQLPGAQSRTKAALGTGAVALGTAVLVTAASGRGYGWTSALGTPAVVRNWMSITTDLGHLTGAVPTFRALGLAVAGTVAAALIVGAWRRPSTDPATPRRRPRPGPPHDRAARPRRTPVVSALGPGPAGRGRPMGGPPAHAARTARNVGGDRSRPRTHGPLPDPGPDRGGRRRAGLRGAARDHRRWFRVADERNVTPGVTPRDGTTPVSDDGDGGRPT</sequence>
<evidence type="ECO:0000256" key="3">
    <source>
        <dbReference type="ARBA" id="ARBA00022679"/>
    </source>
</evidence>
<evidence type="ECO:0000256" key="6">
    <source>
        <dbReference type="ARBA" id="ARBA00023136"/>
    </source>
</evidence>
<evidence type="ECO:0000256" key="4">
    <source>
        <dbReference type="ARBA" id="ARBA00022692"/>
    </source>
</evidence>
<accession>A0ABP4YCF4</accession>
<keyword evidence="5 9" id="KW-1133">Transmembrane helix</keyword>
<reference evidence="11" key="1">
    <citation type="journal article" date="2019" name="Int. J. Syst. Evol. Microbiol.">
        <title>The Global Catalogue of Microorganisms (GCM) 10K type strain sequencing project: providing services to taxonomists for standard genome sequencing and annotation.</title>
        <authorList>
            <consortium name="The Broad Institute Genomics Platform"/>
            <consortium name="The Broad Institute Genome Sequencing Center for Infectious Disease"/>
            <person name="Wu L."/>
            <person name="Ma J."/>
        </authorList>
    </citation>
    <scope>NUCLEOTIDE SEQUENCE [LARGE SCALE GENOMIC DNA]</scope>
    <source>
        <strain evidence="11">JCM 13250</strain>
    </source>
</reference>
<evidence type="ECO:0000313" key="10">
    <source>
        <dbReference type="EMBL" id="GAA1809231.1"/>
    </source>
</evidence>
<name>A0ABP4YCF4_9ACTN</name>
<comment type="similarity">
    <text evidence="7">Belongs to the MptA/B family.</text>
</comment>
<organism evidence="10 11">
    <name type="scientific">Luedemannella flava</name>
    <dbReference type="NCBI Taxonomy" id="349316"/>
    <lineage>
        <taxon>Bacteria</taxon>
        <taxon>Bacillati</taxon>
        <taxon>Actinomycetota</taxon>
        <taxon>Actinomycetes</taxon>
        <taxon>Micromonosporales</taxon>
        <taxon>Micromonosporaceae</taxon>
        <taxon>Luedemannella</taxon>
    </lineage>
</organism>